<reference evidence="1 2" key="1">
    <citation type="submission" date="2018-05" db="EMBL/GenBank/DDBJ databases">
        <title>Genomic Encyclopedia of Type Strains, Phase IV (KMG-IV): sequencing the most valuable type-strain genomes for metagenomic binning, comparative biology and taxonomic classification.</title>
        <authorList>
            <person name="Goeker M."/>
        </authorList>
    </citation>
    <scope>NUCLEOTIDE SEQUENCE [LARGE SCALE GENOMIC DNA]</scope>
    <source>
        <strain evidence="1 2">DSM 2626</strain>
    </source>
</reference>
<gene>
    <name evidence="1" type="ORF">C8D77_111158</name>
</gene>
<proteinExistence type="predicted"/>
<comment type="caution">
    <text evidence="1">The sequence shown here is derived from an EMBL/GenBank/DDBJ whole genome shotgun (WGS) entry which is preliminary data.</text>
</comment>
<evidence type="ECO:0000313" key="1">
    <source>
        <dbReference type="EMBL" id="PWJ88435.1"/>
    </source>
</evidence>
<evidence type="ECO:0000313" key="2">
    <source>
        <dbReference type="Proteomes" id="UP000245631"/>
    </source>
</evidence>
<organism evidence="1 2">
    <name type="scientific">Rhizobium loti</name>
    <name type="common">Mesorhizobium loti</name>
    <dbReference type="NCBI Taxonomy" id="381"/>
    <lineage>
        <taxon>Bacteria</taxon>
        <taxon>Pseudomonadati</taxon>
        <taxon>Pseudomonadota</taxon>
        <taxon>Alphaproteobacteria</taxon>
        <taxon>Hyphomicrobiales</taxon>
        <taxon>Phyllobacteriaceae</taxon>
        <taxon>Mesorhizobium</taxon>
    </lineage>
</organism>
<dbReference type="Proteomes" id="UP000245631">
    <property type="component" value="Unassembled WGS sequence"/>
</dbReference>
<protein>
    <submittedName>
        <fullName evidence="1">Uncharacterized protein</fullName>
    </submittedName>
</protein>
<dbReference type="AlphaFoldDB" id="A0A8E3B2F6"/>
<accession>A0A8E3B2F6</accession>
<name>A0A8E3B2F6_RHILI</name>
<sequence length="139" mass="14921">MHGADLDKSKANEVDPRDVALMKLHDLLAGRNAPKPGSFTALDQDQKREYFRLSRRRSREKVRAAASVPATAANINQALADAALMILATGAPGADQVRKVLETIFADRAGVPLSVETKAKRGKLKPKLIATSPAPLARS</sequence>
<dbReference type="EMBL" id="QGGH01000011">
    <property type="protein sequence ID" value="PWJ88435.1"/>
    <property type="molecule type" value="Genomic_DNA"/>
</dbReference>